<dbReference type="AlphaFoldDB" id="A0AA86V1Z0"/>
<dbReference type="EMBL" id="CAXDID020000309">
    <property type="protein sequence ID" value="CAL6074692.1"/>
    <property type="molecule type" value="Genomic_DNA"/>
</dbReference>
<reference evidence="2 3" key="2">
    <citation type="submission" date="2024-07" db="EMBL/GenBank/DDBJ databases">
        <authorList>
            <person name="Akdeniz Z."/>
        </authorList>
    </citation>
    <scope>NUCLEOTIDE SEQUENCE [LARGE SCALE GENOMIC DNA]</scope>
</reference>
<name>A0AA86V1Z0_9EUKA</name>
<comment type="caution">
    <text evidence="1">The sequence shown here is derived from an EMBL/GenBank/DDBJ whole genome shotgun (WGS) entry which is preliminary data.</text>
</comment>
<accession>A0AA86V1Z0</accession>
<reference evidence="1" key="1">
    <citation type="submission" date="2023-06" db="EMBL/GenBank/DDBJ databases">
        <authorList>
            <person name="Kurt Z."/>
        </authorList>
    </citation>
    <scope>NUCLEOTIDE SEQUENCE</scope>
</reference>
<evidence type="ECO:0000313" key="3">
    <source>
        <dbReference type="Proteomes" id="UP001642409"/>
    </source>
</evidence>
<evidence type="ECO:0000313" key="2">
    <source>
        <dbReference type="EMBL" id="CAL6074692.1"/>
    </source>
</evidence>
<organism evidence="1">
    <name type="scientific">Hexamita inflata</name>
    <dbReference type="NCBI Taxonomy" id="28002"/>
    <lineage>
        <taxon>Eukaryota</taxon>
        <taxon>Metamonada</taxon>
        <taxon>Diplomonadida</taxon>
        <taxon>Hexamitidae</taxon>
        <taxon>Hexamitinae</taxon>
        <taxon>Hexamita</taxon>
    </lineage>
</organism>
<gene>
    <name evidence="2" type="ORF">HINF_LOCUS56845</name>
    <name evidence="1" type="ORF">HINF_LOCUS65159</name>
</gene>
<dbReference type="Proteomes" id="UP001642409">
    <property type="component" value="Unassembled WGS sequence"/>
</dbReference>
<protein>
    <submittedName>
        <fullName evidence="2">Hypothetical_protein</fullName>
    </submittedName>
</protein>
<sequence length="162" mass="18398">MILLQSRCYATINKSQVSIQYTDYIEALRVAADTLVQRFIPAIPEIVTKITLEVQVVSWCRVLSKEMLNIMLIKEYLVKEGETAHNNRYKYTEDGFLTVIVDPATHTSGVRYMVYFLTEGLGNQNTACGMKRVTLISDKAHMHSKLVVLETACELSFKILCV</sequence>
<evidence type="ECO:0000313" key="1">
    <source>
        <dbReference type="EMBL" id="CAI9977514.1"/>
    </source>
</evidence>
<dbReference type="EMBL" id="CATOUU010001178">
    <property type="protein sequence ID" value="CAI9977514.1"/>
    <property type="molecule type" value="Genomic_DNA"/>
</dbReference>
<keyword evidence="3" id="KW-1185">Reference proteome</keyword>
<proteinExistence type="predicted"/>